<evidence type="ECO:0008006" key="4">
    <source>
        <dbReference type="Google" id="ProtNLM"/>
    </source>
</evidence>
<dbReference type="Proteomes" id="UP000627521">
    <property type="component" value="Unassembled WGS sequence"/>
</dbReference>
<dbReference type="EMBL" id="JACXXH010000002">
    <property type="protein sequence ID" value="MBD3862594.1"/>
    <property type="molecule type" value="Genomic_DNA"/>
</dbReference>
<keyword evidence="3" id="KW-1185">Reference proteome</keyword>
<name>A0ABR8LQU3_9FLAO</name>
<accession>A0ABR8LQU3</accession>
<evidence type="ECO:0000313" key="2">
    <source>
        <dbReference type="EMBL" id="MBD3862594.1"/>
    </source>
</evidence>
<evidence type="ECO:0000313" key="3">
    <source>
        <dbReference type="Proteomes" id="UP000627521"/>
    </source>
</evidence>
<evidence type="ECO:0000256" key="1">
    <source>
        <dbReference type="SAM" id="SignalP"/>
    </source>
</evidence>
<gene>
    <name evidence="2" type="ORF">IEG06_03960</name>
</gene>
<reference evidence="2 3" key="1">
    <citation type="submission" date="2020-09" db="EMBL/GenBank/DDBJ databases">
        <title>Bacillus nautilus sp. nov., Chryseoglobus crepusculi sp. nov, and Psychrobacter noctis sp. nov., isolated from deep-sea sponges from the equatorial Atlantic.</title>
        <authorList>
            <person name="Stennett H.L."/>
            <person name="Williams S.E."/>
        </authorList>
    </citation>
    <scope>NUCLEOTIDE SEQUENCE [LARGE SCALE GENOMIC DNA]</scope>
    <source>
        <strain evidence="2 3">28M-24</strain>
    </source>
</reference>
<feature type="signal peptide" evidence="1">
    <location>
        <begin position="1"/>
        <end position="23"/>
    </location>
</feature>
<comment type="caution">
    <text evidence="2">The sequence shown here is derived from an EMBL/GenBank/DDBJ whole genome shotgun (WGS) entry which is preliminary data.</text>
</comment>
<feature type="chain" id="PRO_5046462302" description="DUF4168 domain-containing protein" evidence="1">
    <location>
        <begin position="24"/>
        <end position="114"/>
    </location>
</feature>
<dbReference type="RefSeq" id="WP_191101009.1">
    <property type="nucleotide sequence ID" value="NZ_JACXXH010000002.1"/>
</dbReference>
<keyword evidence="1" id="KW-0732">Signal</keyword>
<proteinExistence type="predicted"/>
<organism evidence="2 3">
    <name type="scientific">Olleya marilimosa</name>
    <dbReference type="NCBI Taxonomy" id="272164"/>
    <lineage>
        <taxon>Bacteria</taxon>
        <taxon>Pseudomonadati</taxon>
        <taxon>Bacteroidota</taxon>
        <taxon>Flavobacteriia</taxon>
        <taxon>Flavobacteriales</taxon>
        <taxon>Flavobacteriaceae</taxon>
    </lineage>
</organism>
<sequence length="114" mass="13071">MKKIFTLCLFVFGLFLATNTANAQQKFSAEINNAAQAKTAEIGRIVKAYEPTQELMFVAYQEFYSKSETLNNSFEVGTSEYNTFSKKINDRLSLQLKEILNDEQYAKFLEISNQ</sequence>
<protein>
    <recommendedName>
        <fullName evidence="4">DUF4168 domain-containing protein</fullName>
    </recommendedName>
</protein>